<dbReference type="InterPro" id="IPR006094">
    <property type="entry name" value="Oxid_FAD_bind_N"/>
</dbReference>
<dbReference type="InterPro" id="IPR036318">
    <property type="entry name" value="FAD-bd_PCMH-like_sf"/>
</dbReference>
<sequence length="430" mass="46057">MSEKKPAPQQQNLAGICPVIKGSEAPEIVLDGKIPQYVAYPSSDKEAAQILSLAARTKTPLAVIGGASKFNAGTPLTDLEWALSTVNLNQEPVIKADDLIVQVKAGVALAELQNLLSRHNLFLPVDPGTAKATVGGMLAQGGGGSHRLKYGLVRDLVLGMTLALTDGKVYKFGGQTVKNVTGYDVGKLFIGSKGTLGVITEAYLRVYPVPPASEVLLGVARGLDAVWKAAKAMEEIEPAVVEIYDAPLAKRLYNLGSQGNVRYGILVKYAGPGPAVDKQYAETLAVFNQYGISLSKADVNDAEIWEKREVMNTLDAFTPDLIGVKIAVPRVKTRQMAEGLEAAAGQFGIEQLAMHMPAVGICQVWFTGKQWLEFMRALEGTARGLGGLVQLKTGDLSVRREFRIDSAQILDSQIKHFFDPEGVLNAGKCV</sequence>
<dbReference type="eggNOG" id="COG0277">
    <property type="taxonomic scope" value="Bacteria"/>
</dbReference>
<name>F7NMX2_9FIRM</name>
<dbReference type="OrthoDB" id="9767256at2"/>
<dbReference type="Pfam" id="PF01565">
    <property type="entry name" value="FAD_binding_4"/>
    <property type="match status" value="1"/>
</dbReference>
<keyword evidence="6" id="KW-1185">Reference proteome</keyword>
<dbReference type="STRING" id="1009370.ALO_17276"/>
<dbReference type="SUPFAM" id="SSF55103">
    <property type="entry name" value="FAD-linked oxidases, C-terminal domain"/>
    <property type="match status" value="1"/>
</dbReference>
<evidence type="ECO:0000313" key="6">
    <source>
        <dbReference type="Proteomes" id="UP000003240"/>
    </source>
</evidence>
<gene>
    <name evidence="5" type="ORF">ALO_17276</name>
</gene>
<comment type="caution">
    <text evidence="5">The sequence shown here is derived from an EMBL/GenBank/DDBJ whole genome shotgun (WGS) entry which is preliminary data.</text>
</comment>
<dbReference type="SUPFAM" id="SSF56176">
    <property type="entry name" value="FAD-binding/transporter-associated domain-like"/>
    <property type="match status" value="1"/>
</dbReference>
<dbReference type="InterPro" id="IPR016166">
    <property type="entry name" value="FAD-bd_PCMH"/>
</dbReference>
<evidence type="ECO:0000256" key="1">
    <source>
        <dbReference type="ARBA" id="ARBA00022630"/>
    </source>
</evidence>
<dbReference type="PANTHER" id="PTHR11748">
    <property type="entry name" value="D-LACTATE DEHYDROGENASE"/>
    <property type="match status" value="1"/>
</dbReference>
<evidence type="ECO:0000313" key="5">
    <source>
        <dbReference type="EMBL" id="EGO62616.1"/>
    </source>
</evidence>
<dbReference type="AlphaFoldDB" id="F7NMX2"/>
<keyword evidence="2" id="KW-0274">FAD</keyword>
<evidence type="ECO:0000256" key="3">
    <source>
        <dbReference type="ARBA" id="ARBA00023002"/>
    </source>
</evidence>
<dbReference type="InterPro" id="IPR016169">
    <property type="entry name" value="FAD-bd_PCMH_sub2"/>
</dbReference>
<dbReference type="GO" id="GO:0016491">
    <property type="term" value="F:oxidoreductase activity"/>
    <property type="evidence" value="ECO:0007669"/>
    <property type="project" value="UniProtKB-KW"/>
</dbReference>
<keyword evidence="3" id="KW-0560">Oxidoreductase</keyword>
<dbReference type="EMBL" id="AFGF01000193">
    <property type="protein sequence ID" value="EGO62616.1"/>
    <property type="molecule type" value="Genomic_DNA"/>
</dbReference>
<dbReference type="Gene3D" id="3.30.465.10">
    <property type="match status" value="1"/>
</dbReference>
<dbReference type="RefSeq" id="WP_004098105.1">
    <property type="nucleotide sequence ID" value="NZ_AFGF01000193.1"/>
</dbReference>
<proteinExistence type="predicted"/>
<accession>F7NMX2</accession>
<organism evidence="5 6">
    <name type="scientific">Acetonema longum DSM 6540</name>
    <dbReference type="NCBI Taxonomy" id="1009370"/>
    <lineage>
        <taxon>Bacteria</taxon>
        <taxon>Bacillati</taxon>
        <taxon>Bacillota</taxon>
        <taxon>Negativicutes</taxon>
        <taxon>Acetonemataceae</taxon>
        <taxon>Acetonema</taxon>
    </lineage>
</organism>
<dbReference type="InterPro" id="IPR016164">
    <property type="entry name" value="FAD-linked_Oxase-like_C"/>
</dbReference>
<dbReference type="Proteomes" id="UP000003240">
    <property type="component" value="Unassembled WGS sequence"/>
</dbReference>
<dbReference type="GO" id="GO:0071949">
    <property type="term" value="F:FAD binding"/>
    <property type="evidence" value="ECO:0007669"/>
    <property type="project" value="InterPro"/>
</dbReference>
<feature type="domain" description="FAD-binding PCMH-type" evidence="4">
    <location>
        <begin position="30"/>
        <end position="209"/>
    </location>
</feature>
<protein>
    <submittedName>
        <fullName evidence="5">Glycolate oxidase subunit</fullName>
    </submittedName>
</protein>
<evidence type="ECO:0000259" key="4">
    <source>
        <dbReference type="PROSITE" id="PS51387"/>
    </source>
</evidence>
<dbReference type="PANTHER" id="PTHR11748:SF103">
    <property type="entry name" value="GLYCOLATE OXIDASE SUBUNIT GLCE"/>
    <property type="match status" value="1"/>
</dbReference>
<dbReference type="PROSITE" id="PS51387">
    <property type="entry name" value="FAD_PCMH"/>
    <property type="match status" value="1"/>
</dbReference>
<keyword evidence="1" id="KW-0285">Flavoprotein</keyword>
<reference evidence="5 6" key="1">
    <citation type="journal article" date="2011" name="EMBO J.">
        <title>Structural diversity of bacterial flagellar motors.</title>
        <authorList>
            <person name="Chen S."/>
            <person name="Beeby M."/>
            <person name="Murphy G.E."/>
            <person name="Leadbetter J.R."/>
            <person name="Hendrixson D.R."/>
            <person name="Briegel A."/>
            <person name="Li Z."/>
            <person name="Shi J."/>
            <person name="Tocheva E.I."/>
            <person name="Muller A."/>
            <person name="Dobro M.J."/>
            <person name="Jensen G.J."/>
        </authorList>
    </citation>
    <scope>NUCLEOTIDE SEQUENCE [LARGE SCALE GENOMIC DNA]</scope>
    <source>
        <strain evidence="5 6">DSM 6540</strain>
    </source>
</reference>
<evidence type="ECO:0000256" key="2">
    <source>
        <dbReference type="ARBA" id="ARBA00022827"/>
    </source>
</evidence>